<feature type="domain" description="CENP-V/GFA" evidence="5">
    <location>
        <begin position="181"/>
        <end position="294"/>
    </location>
</feature>
<evidence type="ECO:0000313" key="7">
    <source>
        <dbReference type="Proteomes" id="UP001337655"/>
    </source>
</evidence>
<sequence>MPVSYQPEQKLIDSLQAYDFSKRLTSYRCKTCGSKMLCRCWVDAENHNKDATWDVMCGTLEKADGVYEYLAHEQIEDTLDGGFANFLPSIHGKDLPRWPQTPDKNVLEPRADQVLPLDWKATDRPNVQPSPTDRLHCHCKCNGVEFWIARPSEKSKNAANHLNKSGPDAAWWLMDDGKKFLAGVCACDSCRLDSGQEWLEWAFVPTVDISLDAEGEKPWNLPFGSLKGWGTLKGYMSTKAEEQSGSVVRYHCGTCGASVFFTSDARTDHIDVAVGLMDAPEGARAESWLEFWTHRLSYGEDSIRRNESVTHALETGLKEFGQRHGLAAKQAELEKSLLHQK</sequence>
<gene>
    <name evidence="6" type="ORF">LTR77_005759</name>
</gene>
<evidence type="ECO:0000259" key="5">
    <source>
        <dbReference type="Pfam" id="PF04828"/>
    </source>
</evidence>
<comment type="similarity">
    <text evidence="1">Belongs to the Gfa family.</text>
</comment>
<dbReference type="GO" id="GO:0016846">
    <property type="term" value="F:carbon-sulfur lyase activity"/>
    <property type="evidence" value="ECO:0007669"/>
    <property type="project" value="InterPro"/>
</dbReference>
<dbReference type="Pfam" id="PF04828">
    <property type="entry name" value="GFA"/>
    <property type="match status" value="1"/>
</dbReference>
<dbReference type="GeneID" id="89927100"/>
<reference evidence="6 7" key="1">
    <citation type="submission" date="2023-08" db="EMBL/GenBank/DDBJ databases">
        <title>Black Yeasts Isolated from many extreme environments.</title>
        <authorList>
            <person name="Coleine C."/>
            <person name="Stajich J.E."/>
            <person name="Selbmann L."/>
        </authorList>
    </citation>
    <scope>NUCLEOTIDE SEQUENCE [LARGE SCALE GENOMIC DNA]</scope>
    <source>
        <strain evidence="6 7">CCFEE 5935</strain>
    </source>
</reference>
<evidence type="ECO:0000256" key="3">
    <source>
        <dbReference type="ARBA" id="ARBA00022833"/>
    </source>
</evidence>
<evidence type="ECO:0000313" key="6">
    <source>
        <dbReference type="EMBL" id="KAK5169781.1"/>
    </source>
</evidence>
<keyword evidence="4" id="KW-0456">Lyase</keyword>
<keyword evidence="3" id="KW-0862">Zinc</keyword>
<dbReference type="InterPro" id="IPR006913">
    <property type="entry name" value="CENP-V/GFA"/>
</dbReference>
<dbReference type="Proteomes" id="UP001337655">
    <property type="component" value="Unassembled WGS sequence"/>
</dbReference>
<dbReference type="SUPFAM" id="SSF51316">
    <property type="entry name" value="Mss4-like"/>
    <property type="match status" value="1"/>
</dbReference>
<dbReference type="InterPro" id="IPR011057">
    <property type="entry name" value="Mss4-like_sf"/>
</dbReference>
<dbReference type="GO" id="GO:0046872">
    <property type="term" value="F:metal ion binding"/>
    <property type="evidence" value="ECO:0007669"/>
    <property type="project" value="UniProtKB-KW"/>
</dbReference>
<name>A0AAV9P9M6_9PEZI</name>
<dbReference type="EMBL" id="JAVRRT010000008">
    <property type="protein sequence ID" value="KAK5169781.1"/>
    <property type="molecule type" value="Genomic_DNA"/>
</dbReference>
<dbReference type="Gene3D" id="3.90.1590.10">
    <property type="entry name" value="glutathione-dependent formaldehyde- activating enzyme (gfa)"/>
    <property type="match status" value="2"/>
</dbReference>
<comment type="caution">
    <text evidence="6">The sequence shown here is derived from an EMBL/GenBank/DDBJ whole genome shotgun (WGS) entry which is preliminary data.</text>
</comment>
<dbReference type="PANTHER" id="PTHR33337:SF40">
    <property type="entry name" value="CENP-V_GFA DOMAIN-CONTAINING PROTEIN-RELATED"/>
    <property type="match status" value="1"/>
</dbReference>
<dbReference type="PANTHER" id="PTHR33337">
    <property type="entry name" value="GFA DOMAIN-CONTAINING PROTEIN"/>
    <property type="match status" value="1"/>
</dbReference>
<dbReference type="AlphaFoldDB" id="A0AAV9P9M6"/>
<evidence type="ECO:0000256" key="1">
    <source>
        <dbReference type="ARBA" id="ARBA00005495"/>
    </source>
</evidence>
<proteinExistence type="inferred from homology"/>
<evidence type="ECO:0000256" key="2">
    <source>
        <dbReference type="ARBA" id="ARBA00022723"/>
    </source>
</evidence>
<protein>
    <recommendedName>
        <fullName evidence="5">CENP-V/GFA domain-containing protein</fullName>
    </recommendedName>
</protein>
<accession>A0AAV9P9M6</accession>
<evidence type="ECO:0000256" key="4">
    <source>
        <dbReference type="ARBA" id="ARBA00023239"/>
    </source>
</evidence>
<organism evidence="6 7">
    <name type="scientific">Saxophila tyrrhenica</name>
    <dbReference type="NCBI Taxonomy" id="1690608"/>
    <lineage>
        <taxon>Eukaryota</taxon>
        <taxon>Fungi</taxon>
        <taxon>Dikarya</taxon>
        <taxon>Ascomycota</taxon>
        <taxon>Pezizomycotina</taxon>
        <taxon>Dothideomycetes</taxon>
        <taxon>Dothideomycetidae</taxon>
        <taxon>Mycosphaerellales</taxon>
        <taxon>Extremaceae</taxon>
        <taxon>Saxophila</taxon>
    </lineage>
</organism>
<keyword evidence="7" id="KW-1185">Reference proteome</keyword>
<keyword evidence="2" id="KW-0479">Metal-binding</keyword>
<dbReference type="RefSeq" id="XP_064659127.1">
    <property type="nucleotide sequence ID" value="XM_064803002.1"/>
</dbReference>